<dbReference type="InterPro" id="IPR038152">
    <property type="entry name" value="Carbam_trans_C_sf"/>
</dbReference>
<dbReference type="GO" id="GO:0003824">
    <property type="term" value="F:catalytic activity"/>
    <property type="evidence" value="ECO:0007669"/>
    <property type="project" value="InterPro"/>
</dbReference>
<evidence type="ECO:0000313" key="4">
    <source>
        <dbReference type="EMBL" id="KKN63879.1"/>
    </source>
</evidence>
<dbReference type="InterPro" id="IPR043129">
    <property type="entry name" value="ATPase_NBD"/>
</dbReference>
<accession>A0A0F9SA34</accession>
<proteinExistence type="inferred from homology"/>
<dbReference type="AlphaFoldDB" id="A0A0F9SA34"/>
<feature type="domain" description="Carbamoyltransferase" evidence="2">
    <location>
        <begin position="22"/>
        <end position="83"/>
    </location>
</feature>
<feature type="domain" description="Carbamoyltransferase" evidence="2">
    <location>
        <begin position="103"/>
        <end position="330"/>
    </location>
</feature>
<protein>
    <recommendedName>
        <fullName evidence="5">Carbamoyltransferase</fullName>
    </recommendedName>
</protein>
<comment type="caution">
    <text evidence="4">The sequence shown here is derived from an EMBL/GenBank/DDBJ whole genome shotgun (WGS) entry which is preliminary data.</text>
</comment>
<comment type="similarity">
    <text evidence="1">Belongs to the NodU/CmcH family.</text>
</comment>
<feature type="domain" description="Carbamoyltransferase C-terminal" evidence="3">
    <location>
        <begin position="383"/>
        <end position="549"/>
    </location>
</feature>
<name>A0A0F9SA34_9ZZZZ</name>
<dbReference type="PANTHER" id="PTHR34847:SF1">
    <property type="entry name" value="NODULATION PROTEIN U"/>
    <property type="match status" value="1"/>
</dbReference>
<sequence length="550" mass="61469">MYILGISGGHTTPRDIIRGGGHDPSACLLKDGKLIAFAEEERFINVKHAPGYCPNNAVKYCLNEAKISLDDVDYISFHVWHQHPDDRRAMITTVLNKIGAFLKMSAVKANTFMPRHHLSHCASAYLLSGFKSASIISADAVGDHGQTTLLAEGENNSINFLNDYMMPHSLGYFYGLLTEYLGFRFANGEGKVMGLAPYGQPKYDFSEIIRCGNIIHENAPPQLWVNKEIYGWAGDQPKLESILGPARKRGEPITQRHMDIAATVQKKTEEAMYKLTEYLVERTNKPKLAIAGGVALNCCVNGVLLRSGLISEIFVQPSANDAGVALGSALLCALYYGDKIDWKMEHTYYGPEFSNNEIEAELKKHKLSYEQHDDIASIAGDLVSLGYIVSWFQGRMEVGPRALGNRSILADPRDPKMKDRLNHRVKHREPFRPFAPSMLAERASEWLIDAHPSPFMILAFNVKKEKREEIPAVVHVDGTTRPHTVERSVNEKYWTLIKTFEEKTEVPVVLNTSFNIRGEPIVCTPKDAIDTFLKTGIDYLAIGDFLIGKT</sequence>
<dbReference type="InterPro" id="IPR003696">
    <property type="entry name" value="Carbtransf_dom"/>
</dbReference>
<gene>
    <name evidence="4" type="ORF">LCGC14_0497570</name>
</gene>
<dbReference type="Gene3D" id="3.90.870.20">
    <property type="entry name" value="Carbamoyltransferase, C-terminal domain"/>
    <property type="match status" value="1"/>
</dbReference>
<organism evidence="4">
    <name type="scientific">marine sediment metagenome</name>
    <dbReference type="NCBI Taxonomy" id="412755"/>
    <lineage>
        <taxon>unclassified sequences</taxon>
        <taxon>metagenomes</taxon>
        <taxon>ecological metagenomes</taxon>
    </lineage>
</organism>
<dbReference type="InterPro" id="IPR031730">
    <property type="entry name" value="Carbam_trans_C"/>
</dbReference>
<reference evidence="4" key="1">
    <citation type="journal article" date="2015" name="Nature">
        <title>Complex archaea that bridge the gap between prokaryotes and eukaryotes.</title>
        <authorList>
            <person name="Spang A."/>
            <person name="Saw J.H."/>
            <person name="Jorgensen S.L."/>
            <person name="Zaremba-Niedzwiedzka K."/>
            <person name="Martijn J."/>
            <person name="Lind A.E."/>
            <person name="van Eijk R."/>
            <person name="Schleper C."/>
            <person name="Guy L."/>
            <person name="Ettema T.J."/>
        </authorList>
    </citation>
    <scope>NUCLEOTIDE SEQUENCE</scope>
</reference>
<dbReference type="CDD" id="cd24098">
    <property type="entry name" value="ASKHA_NBD_TobZ_N"/>
    <property type="match status" value="1"/>
</dbReference>
<dbReference type="Pfam" id="PF16861">
    <property type="entry name" value="Carbam_trans_C"/>
    <property type="match status" value="1"/>
</dbReference>
<dbReference type="PANTHER" id="PTHR34847">
    <property type="entry name" value="NODULATION PROTEIN U"/>
    <property type="match status" value="1"/>
</dbReference>
<dbReference type="Gene3D" id="3.30.420.40">
    <property type="match status" value="2"/>
</dbReference>
<evidence type="ECO:0000259" key="3">
    <source>
        <dbReference type="Pfam" id="PF16861"/>
    </source>
</evidence>
<dbReference type="Pfam" id="PF02543">
    <property type="entry name" value="Carbam_trans_N"/>
    <property type="match status" value="2"/>
</dbReference>
<evidence type="ECO:0000256" key="1">
    <source>
        <dbReference type="ARBA" id="ARBA00006129"/>
    </source>
</evidence>
<dbReference type="EMBL" id="LAZR01000576">
    <property type="protein sequence ID" value="KKN63879.1"/>
    <property type="molecule type" value="Genomic_DNA"/>
</dbReference>
<evidence type="ECO:0000259" key="2">
    <source>
        <dbReference type="Pfam" id="PF02543"/>
    </source>
</evidence>
<dbReference type="SUPFAM" id="SSF53067">
    <property type="entry name" value="Actin-like ATPase domain"/>
    <property type="match status" value="1"/>
</dbReference>
<dbReference type="InterPro" id="IPR051338">
    <property type="entry name" value="NodU/CmcH_Carbamoyltrnsfr"/>
</dbReference>
<evidence type="ECO:0008006" key="5">
    <source>
        <dbReference type="Google" id="ProtNLM"/>
    </source>
</evidence>